<dbReference type="NCBIfam" id="NF038322">
    <property type="entry name" value="ImpA_fam_HExGH"/>
    <property type="match status" value="1"/>
</dbReference>
<dbReference type="Proteomes" id="UP000510621">
    <property type="component" value="Chromosome"/>
</dbReference>
<dbReference type="PROSITE" id="PS51723">
    <property type="entry name" value="PEPTIDASE_M60"/>
    <property type="match status" value="1"/>
</dbReference>
<dbReference type="InterPro" id="IPR031161">
    <property type="entry name" value="Peptidase_M60_dom"/>
</dbReference>
<evidence type="ECO:0000313" key="3">
    <source>
        <dbReference type="Proteomes" id="UP000510621"/>
    </source>
</evidence>
<dbReference type="InterPro" id="IPR041549">
    <property type="entry name" value="IMPa_helical"/>
</dbReference>
<protein>
    <recommendedName>
        <fullName evidence="1">Peptidase M60 domain-containing protein</fullName>
    </recommendedName>
</protein>
<dbReference type="InterPro" id="IPR035423">
    <property type="entry name" value="M60-like_N"/>
</dbReference>
<evidence type="ECO:0000313" key="2">
    <source>
        <dbReference type="EMBL" id="QLQ30425.1"/>
    </source>
</evidence>
<gene>
    <name evidence="2" type="ORF">HZT40_01000</name>
</gene>
<accession>A0A7L6AMZ4</accession>
<feature type="domain" description="Peptidase M60" evidence="1">
    <location>
        <begin position="108"/>
        <end position="371"/>
    </location>
</feature>
<name>A0A7L6AMZ4_9GAMM</name>
<dbReference type="EMBL" id="CP059265">
    <property type="protein sequence ID" value="QLQ30425.1"/>
    <property type="molecule type" value="Genomic_DNA"/>
</dbReference>
<dbReference type="SMART" id="SM01276">
    <property type="entry name" value="M60-like"/>
    <property type="match status" value="1"/>
</dbReference>
<sequence length="371" mass="40972">MALMLSAPSCRCWILPADLFAQGDDQRLLKLVVLLADKYRAGIHYPMDKKTTDDTTFYRALFADSIVNYSRPNNAYQPDMGDFTTAQAELNAETTIHKTLTYTPTVYGECTSTGLYAPPGKTITVRRTDGGGAEAKLRFNYLRESTRLWNDGQYSRPRYLSSPVVTLEAGKTYTFSTPYGGDLCRLDWGGGCRPFTLTFDNVLANPLLQEFDPVAIQSFLNDILWSHSDWVDIKTPYAELHSLKSYLLKAFDLQDGKEGNGYTPEDVQAYIDDLNGYLVAGNYQYAGFSGEGLQKLDAEVTGFCNQSGLSSVNYAGSVRNLCTDAAINAKPKIQHVNSDVHALCGDLCSGNPFDSSAPIQPLGWGENHEMV</sequence>
<evidence type="ECO:0000259" key="1">
    <source>
        <dbReference type="PROSITE" id="PS51723"/>
    </source>
</evidence>
<dbReference type="Pfam" id="PF17291">
    <property type="entry name" value="M60-like_N"/>
    <property type="match status" value="1"/>
</dbReference>
<reference evidence="2" key="1">
    <citation type="submission" date="2020-06" db="EMBL/GenBank/DDBJ databases">
        <title>Analysis procedures for assessing recovery of high quality, complete, closed genomes from Nanopore long read metagenome sequencing.</title>
        <authorList>
            <person name="Bessarab I."/>
            <person name="Arumugam K."/>
            <person name="Haryono M."/>
            <person name="Liu X."/>
            <person name="Roy S."/>
            <person name="Zuniga-Montanez R.E."/>
            <person name="Qiu G."/>
            <person name="Drautz-Moses D.I."/>
            <person name="Law Y.Y."/>
            <person name="Wuertz S."/>
            <person name="Lauro F.M."/>
            <person name="Huson D.H."/>
            <person name="Williams R.B."/>
        </authorList>
    </citation>
    <scope>NUCLEOTIDE SEQUENCE [LARGE SCALE GENOMIC DNA]</scope>
    <source>
        <strain evidence="2">SSD2</strain>
    </source>
</reference>
<dbReference type="Pfam" id="PF18642">
    <property type="entry name" value="IMPa_helical"/>
    <property type="match status" value="1"/>
</dbReference>
<keyword evidence="3" id="KW-1185">Reference proteome</keyword>
<proteinExistence type="predicted"/>
<organism evidence="2 3">
    <name type="scientific">Candidatus Thiothrix singaporensis</name>
    <dbReference type="NCBI Taxonomy" id="2799669"/>
    <lineage>
        <taxon>Bacteria</taxon>
        <taxon>Pseudomonadati</taxon>
        <taxon>Pseudomonadota</taxon>
        <taxon>Gammaproteobacteria</taxon>
        <taxon>Thiotrichales</taxon>
        <taxon>Thiotrichaceae</taxon>
        <taxon>Thiothrix</taxon>
    </lineage>
</organism>
<dbReference type="AlphaFoldDB" id="A0A7L6AMZ4"/>
<dbReference type="KEGG" id="this:HZT40_01000"/>